<protein>
    <submittedName>
        <fullName evidence="1">Uncharacterized protein</fullName>
    </submittedName>
</protein>
<sequence>MRDAFVTHLKHGKSAEEAIQAILVGYGRSLENHEVECLVLFSLADTAWKHGRLTADVRDRALALIAQGGDMAVWERDAPGDAPLRRQALDRLRARLLSPQPAPKRIMLSSPKPKRIICTDPVGTVFLLDLPTQGKAAMVVVAYVDLGSSVEPIFSVLDWRGPDVPARAELGRCSAKSLVFSSGLGNRRHVGILCFDKRKNPIKPLERTGLVLPDLPYDNEGKVFVTLSRIAQEADAQLGAPAL</sequence>
<evidence type="ECO:0000313" key="1">
    <source>
        <dbReference type="EMBL" id="QSX79408.1"/>
    </source>
</evidence>
<organism evidence="1 2">
    <name type="scientific">Agrilutibacter solisilvae</name>
    <dbReference type="NCBI Taxonomy" id="2763317"/>
    <lineage>
        <taxon>Bacteria</taxon>
        <taxon>Pseudomonadati</taxon>
        <taxon>Pseudomonadota</taxon>
        <taxon>Gammaproteobacteria</taxon>
        <taxon>Lysobacterales</taxon>
        <taxon>Lysobacteraceae</taxon>
        <taxon>Agrilutibacter</taxon>
    </lineage>
</organism>
<evidence type="ECO:0000313" key="2">
    <source>
        <dbReference type="Proteomes" id="UP000639274"/>
    </source>
</evidence>
<gene>
    <name evidence="1" type="ORF">I8J32_005975</name>
</gene>
<dbReference type="AlphaFoldDB" id="A0A974Y1A9"/>
<keyword evidence="2" id="KW-1185">Reference proteome</keyword>
<reference evidence="1 2" key="1">
    <citation type="submission" date="2021-03" db="EMBL/GenBank/DDBJ databases">
        <title>Lysobacter sp. nov. isolated from soil of gangwondo yeongwol, south Korea.</title>
        <authorList>
            <person name="Kim K.R."/>
            <person name="Kim K.H."/>
            <person name="Jeon C.O."/>
        </authorList>
    </citation>
    <scope>NUCLEOTIDE SEQUENCE [LARGE SCALE GENOMIC DNA]</scope>
    <source>
        <strain evidence="1 2">R19</strain>
    </source>
</reference>
<dbReference type="EMBL" id="CP071518">
    <property type="protein sequence ID" value="QSX79408.1"/>
    <property type="molecule type" value="Genomic_DNA"/>
</dbReference>
<proteinExistence type="predicted"/>
<name>A0A974Y1A9_9GAMM</name>
<accession>A0A974Y1A9</accession>
<dbReference type="RefSeq" id="WP_200616207.1">
    <property type="nucleotide sequence ID" value="NZ_CP071518.1"/>
</dbReference>
<dbReference type="Proteomes" id="UP000639274">
    <property type="component" value="Chromosome"/>
</dbReference>
<dbReference type="KEGG" id="lsf:I8J32_005975"/>